<evidence type="ECO:0000313" key="7">
    <source>
        <dbReference type="Proteomes" id="UP000276133"/>
    </source>
</evidence>
<dbReference type="InterPro" id="IPR029043">
    <property type="entry name" value="GcvT/YgfZ_C"/>
</dbReference>
<dbReference type="STRING" id="10195.A0A3M7SV79"/>
<dbReference type="InterPro" id="IPR006076">
    <property type="entry name" value="FAD-dep_OxRdtase"/>
</dbReference>
<dbReference type="Gene3D" id="2.40.30.110">
    <property type="entry name" value="Aminomethyltransferase beta-barrel domains"/>
    <property type="match status" value="1"/>
</dbReference>
<feature type="domain" description="FAD dependent oxidoreductase central" evidence="5">
    <location>
        <begin position="417"/>
        <end position="474"/>
    </location>
</feature>
<dbReference type="Gene3D" id="3.30.70.1400">
    <property type="entry name" value="Aminomethyltransferase beta-barrel domains"/>
    <property type="match status" value="1"/>
</dbReference>
<dbReference type="InterPro" id="IPR006222">
    <property type="entry name" value="GCVT_N"/>
</dbReference>
<feature type="domain" description="FAD dependent oxidoreductase" evidence="2">
    <location>
        <begin position="50"/>
        <end position="413"/>
    </location>
</feature>
<sequence length="876" mass="99726">MLNTKFLQNWIKIRKKINLKRDNQIKVSLAFNGFYSTQSEPNQSIPSSTRVVICGGGLIGTSIAYHLAQLGYKDAILVTKNKLGSGSSAYSTGVVGTIKLSNPETLFSKYSANLYEKLQNESKNLKYDKVGSLGLAASKDRWYTIKRLLSESKPQGVNCELLSVEECLEKFPHLSNDDIEGGLWVPDDGLISVMDYLNYFANHAKNHGIRIIEHCEVQKVLVKETKNGHYHKVRGVKTNLGEIECDIFVNCAGIRARELGKLSEPRVKIPIHPCEHYHCILKPFGMKPKMPVIRDYDSHIYMTYNEGGGLLFGGFEKEAKPIFHESIPKDFENFSLKPDLDHFYPLIKNLVARIPISVDAEIDKVVCNAESFTPDTKLIIGESSEIDNYFVAAGSNADTASLAGGIGKYTAELIAFGETDIQVWPIDIRRFVKLHNNRKFLRDRVRETVGKQYSLKYPTYGMSLYKTGRKLRTSPLYTRLLSHGAVYGEILGYERPLLFDKTLKDFFYEDSGKGTFGKPQWFERVQEEYTACRKGVAVIDMSSFTKFELKSAGREVVDFLQHICSNDIDCPIGTVVHTGMQNHRGGYENDCSVVQTEPNCFLVISPVTQQTRSIKWLSEHFPEDSSVLMSDVTSLYTAINLLGPKSVELLSELTDESLSKADFPLFTCKEIDVGYASGIRAMRLTHTGEEGFMLYIPTEYSLHVYDTLMEKGKNYGIVNSGYYALRSLRIEKMFAFWGQDLDKRTTPYECNREYRVKLETKDFIGKMALMQLRDQRVRRKFCQFLLEDHNLYQDPWPWGSESIYRNDKFCGLVTSASFGFSLRKQVCLGFVHNFDEQTGERLPLTMEYLTKNAHYEIDIAGKRYKAKINLYPPNLR</sequence>
<feature type="domain" description="GCVT N-terminal" evidence="3">
    <location>
        <begin position="476"/>
        <end position="759"/>
    </location>
</feature>
<dbReference type="PANTHER" id="PTHR43757">
    <property type="entry name" value="AMINOMETHYLTRANSFERASE"/>
    <property type="match status" value="1"/>
</dbReference>
<evidence type="ECO:0000259" key="4">
    <source>
        <dbReference type="Pfam" id="PF08669"/>
    </source>
</evidence>
<dbReference type="InterPro" id="IPR036188">
    <property type="entry name" value="FAD/NAD-bd_sf"/>
</dbReference>
<gene>
    <name evidence="6" type="ORF">BpHYR1_012621</name>
</gene>
<dbReference type="GO" id="GO:0005739">
    <property type="term" value="C:mitochondrion"/>
    <property type="evidence" value="ECO:0007669"/>
    <property type="project" value="TreeGrafter"/>
</dbReference>
<comment type="similarity">
    <text evidence="1">Belongs to the GcvT family.</text>
</comment>
<organism evidence="6 7">
    <name type="scientific">Brachionus plicatilis</name>
    <name type="common">Marine rotifer</name>
    <name type="synonym">Brachionus muelleri</name>
    <dbReference type="NCBI Taxonomy" id="10195"/>
    <lineage>
        <taxon>Eukaryota</taxon>
        <taxon>Metazoa</taxon>
        <taxon>Spiralia</taxon>
        <taxon>Gnathifera</taxon>
        <taxon>Rotifera</taxon>
        <taxon>Eurotatoria</taxon>
        <taxon>Monogononta</taxon>
        <taxon>Pseudotrocha</taxon>
        <taxon>Ploima</taxon>
        <taxon>Brachionidae</taxon>
        <taxon>Brachionus</taxon>
    </lineage>
</organism>
<dbReference type="PANTHER" id="PTHR43757:SF15">
    <property type="entry name" value="PYRUVATE DEHYDROGENASE PHOSPHATASE REGULATORY SUBUNIT, MITOCHONDRIAL-LIKE"/>
    <property type="match status" value="1"/>
</dbReference>
<dbReference type="InterPro" id="IPR032503">
    <property type="entry name" value="FAO_M"/>
</dbReference>
<dbReference type="SUPFAM" id="SSF101790">
    <property type="entry name" value="Aminomethyltransferase beta-barrel domain"/>
    <property type="match status" value="1"/>
</dbReference>
<dbReference type="SUPFAM" id="SSF51905">
    <property type="entry name" value="FAD/NAD(P)-binding domain"/>
    <property type="match status" value="1"/>
</dbReference>
<keyword evidence="6" id="KW-0670">Pyruvate</keyword>
<dbReference type="Pfam" id="PF01571">
    <property type="entry name" value="GCV_T"/>
    <property type="match status" value="1"/>
</dbReference>
<comment type="caution">
    <text evidence="6">The sequence shown here is derived from an EMBL/GenBank/DDBJ whole genome shotgun (WGS) entry which is preliminary data.</text>
</comment>
<dbReference type="Proteomes" id="UP000276133">
    <property type="component" value="Unassembled WGS sequence"/>
</dbReference>
<dbReference type="Pfam" id="PF01266">
    <property type="entry name" value="DAO"/>
    <property type="match status" value="1"/>
</dbReference>
<dbReference type="InterPro" id="IPR028896">
    <property type="entry name" value="GcvT/YgfZ/DmdA"/>
</dbReference>
<dbReference type="InterPro" id="IPR027266">
    <property type="entry name" value="TrmE/GcvT-like"/>
</dbReference>
<dbReference type="SUPFAM" id="SSF103025">
    <property type="entry name" value="Folate-binding domain"/>
    <property type="match status" value="1"/>
</dbReference>
<evidence type="ECO:0000259" key="5">
    <source>
        <dbReference type="Pfam" id="PF16350"/>
    </source>
</evidence>
<keyword evidence="7" id="KW-1185">Reference proteome</keyword>
<evidence type="ECO:0000313" key="6">
    <source>
        <dbReference type="EMBL" id="RNA39547.1"/>
    </source>
</evidence>
<evidence type="ECO:0000256" key="1">
    <source>
        <dbReference type="ARBA" id="ARBA00008609"/>
    </source>
</evidence>
<dbReference type="OrthoDB" id="498204at2759"/>
<dbReference type="SUPFAM" id="SSF54373">
    <property type="entry name" value="FAD-linked reductases, C-terminal domain"/>
    <property type="match status" value="1"/>
</dbReference>
<dbReference type="Gene3D" id="3.50.50.60">
    <property type="entry name" value="FAD/NAD(P)-binding domain"/>
    <property type="match status" value="1"/>
</dbReference>
<dbReference type="Gene3D" id="3.30.9.10">
    <property type="entry name" value="D-Amino Acid Oxidase, subunit A, domain 2"/>
    <property type="match status" value="1"/>
</dbReference>
<accession>A0A3M7SV79</accession>
<dbReference type="InterPro" id="IPR013977">
    <property type="entry name" value="GcvT_C"/>
</dbReference>
<reference evidence="6 7" key="1">
    <citation type="journal article" date="2018" name="Sci. Rep.">
        <title>Genomic signatures of local adaptation to the degree of environmental predictability in rotifers.</title>
        <authorList>
            <person name="Franch-Gras L."/>
            <person name="Hahn C."/>
            <person name="Garcia-Roger E.M."/>
            <person name="Carmona M.J."/>
            <person name="Serra M."/>
            <person name="Gomez A."/>
        </authorList>
    </citation>
    <scope>NUCLEOTIDE SEQUENCE [LARGE SCALE GENOMIC DNA]</scope>
    <source>
        <strain evidence="6">HYR1</strain>
    </source>
</reference>
<dbReference type="EMBL" id="REGN01000739">
    <property type="protein sequence ID" value="RNA39547.1"/>
    <property type="molecule type" value="Genomic_DNA"/>
</dbReference>
<proteinExistence type="inferred from homology"/>
<feature type="domain" description="Aminomethyltransferase C-terminal" evidence="4">
    <location>
        <begin position="779"/>
        <end position="869"/>
    </location>
</feature>
<evidence type="ECO:0000259" key="3">
    <source>
        <dbReference type="Pfam" id="PF01571"/>
    </source>
</evidence>
<dbReference type="Gene3D" id="3.30.1360.120">
    <property type="entry name" value="Probable tRNA modification gtpase trme, domain 1"/>
    <property type="match status" value="1"/>
</dbReference>
<dbReference type="Pfam" id="PF08669">
    <property type="entry name" value="GCV_T_C"/>
    <property type="match status" value="1"/>
</dbReference>
<dbReference type="Pfam" id="PF16350">
    <property type="entry name" value="FAO_M"/>
    <property type="match status" value="1"/>
</dbReference>
<name>A0A3M7SV79_BRAPC</name>
<evidence type="ECO:0000259" key="2">
    <source>
        <dbReference type="Pfam" id="PF01266"/>
    </source>
</evidence>
<dbReference type="AlphaFoldDB" id="A0A3M7SV79"/>
<protein>
    <submittedName>
        <fullName evidence="6">Pyruvate dehydrogenase phosphatase regulatory mitochondrial-like</fullName>
    </submittedName>
</protein>
<dbReference type="FunFam" id="3.30.70.1400:FF:000003">
    <property type="entry name" value="Pyruvate dehydrogenase phosphatase regulatory subunit"/>
    <property type="match status" value="1"/>
</dbReference>